<proteinExistence type="predicted"/>
<dbReference type="GO" id="GO:0044732">
    <property type="term" value="C:mitotic spindle pole body"/>
    <property type="evidence" value="ECO:0007669"/>
    <property type="project" value="TreeGrafter"/>
</dbReference>
<comment type="subcellular location">
    <subcellularLocation>
        <location evidence="1">Nucleus inner membrane</location>
        <topology evidence="1">Multi-pass membrane protein</topology>
    </subcellularLocation>
</comment>
<keyword evidence="2 7" id="KW-0812">Transmembrane</keyword>
<feature type="transmembrane region" description="Helical" evidence="7">
    <location>
        <begin position="243"/>
        <end position="261"/>
    </location>
</feature>
<comment type="caution">
    <text evidence="9">The sequence shown here is derived from an EMBL/GenBank/DDBJ whole genome shotgun (WGS) entry which is preliminary data.</text>
</comment>
<dbReference type="GO" id="GO:0005637">
    <property type="term" value="C:nuclear inner membrane"/>
    <property type="evidence" value="ECO:0007669"/>
    <property type="project" value="UniProtKB-SubCell"/>
</dbReference>
<dbReference type="EMBL" id="JAGHQM010002471">
    <property type="protein sequence ID" value="KAH0548622.1"/>
    <property type="molecule type" value="Genomic_DNA"/>
</dbReference>
<evidence type="ECO:0000256" key="2">
    <source>
        <dbReference type="ARBA" id="ARBA00022692"/>
    </source>
</evidence>
<protein>
    <recommendedName>
        <fullName evidence="8">Ima1 N-terminal domain-containing protein</fullName>
    </recommendedName>
</protein>
<feature type="transmembrane region" description="Helical" evidence="7">
    <location>
        <begin position="575"/>
        <end position="600"/>
    </location>
</feature>
<sequence length="606" mass="67844">MVPLLRKGLVCFYCGCRSKQKQDGKVRQWLCKNCDAVNYLDENGEIADHVPPSPADKIRYADPRPASTKPKPHSFPSSGDDNKPFCPTCLKNQHLFTQALASYLPSPTDPRYPAYEASYPEYRQKLEQRYPQVCAECEEGVVKQIRQAEYMANTEYLRRKIEATRNGARKTLAQSWGWRRILIFTGGVTWILSLSLQGLWHLHAAKAQQIPDGGLIGDMSDITPKRFLRSCVLLKDDMDCLSLTAYLVRVSLAMAVGSIWWNNQLWKKTLGTWARLAGLADYYRLQLVILLVRTTAWWILRHDVVMRPKKEALRAAHLFLLAFIILSTIVSLRIVKVSTEPRVSFRRTAERPVPRLEKKPQAVSSATAPAPIYPTPPNSQTTILQSLPSPPLPHPERPPSPASDVDEMDWTPSQEQVHFNTNLPPNATISVTGTPQAPSPFYGRLPTQPISPAARLRNPPNQPHLRKITDDQKDLLINNMRGSLSSGNEDADGSLGKDIKQSITLANPRFFPDDDYNRDTGLESLFDTVFTLGDEPPEVAKAIKSQQRQAGPMSSGPRPTAGTGITKSEKFWKEWVVPAILAVPVIFGIHWVVVGIWGVVNKIIGE</sequence>
<evidence type="ECO:0000256" key="6">
    <source>
        <dbReference type="SAM" id="MobiDB-lite"/>
    </source>
</evidence>
<evidence type="ECO:0000256" key="7">
    <source>
        <dbReference type="SAM" id="Phobius"/>
    </source>
</evidence>
<dbReference type="Proteomes" id="UP000750711">
    <property type="component" value="Unassembled WGS sequence"/>
</dbReference>
<feature type="region of interest" description="Disordered" evidence="6">
    <location>
        <begin position="45"/>
        <end position="80"/>
    </location>
</feature>
<feature type="domain" description="Ima1 N-terminal" evidence="8">
    <location>
        <begin position="10"/>
        <end position="141"/>
    </location>
</feature>
<keyword evidence="4 7" id="KW-0472">Membrane</keyword>
<reference evidence="9" key="1">
    <citation type="submission" date="2021-03" db="EMBL/GenBank/DDBJ databases">
        <title>Comparative genomics and phylogenomic investigation of the class Geoglossomycetes provide insights into ecological specialization and systematics.</title>
        <authorList>
            <person name="Melie T."/>
            <person name="Pirro S."/>
            <person name="Miller A.N."/>
            <person name="Quandt A."/>
        </authorList>
    </citation>
    <scope>NUCLEOTIDE SEQUENCE</scope>
    <source>
        <strain evidence="9">CAQ_001_2017</strain>
    </source>
</reference>
<dbReference type="InterPro" id="IPR042321">
    <property type="entry name" value="Ima1"/>
</dbReference>
<feature type="transmembrane region" description="Helical" evidence="7">
    <location>
        <begin position="312"/>
        <end position="335"/>
    </location>
</feature>
<evidence type="ECO:0000256" key="3">
    <source>
        <dbReference type="ARBA" id="ARBA00022989"/>
    </source>
</evidence>
<dbReference type="GO" id="GO:0034506">
    <property type="term" value="C:chromosome, centromeric core domain"/>
    <property type="evidence" value="ECO:0007669"/>
    <property type="project" value="TreeGrafter"/>
</dbReference>
<feature type="region of interest" description="Disordered" evidence="6">
    <location>
        <begin position="544"/>
        <end position="565"/>
    </location>
</feature>
<evidence type="ECO:0000259" key="8">
    <source>
        <dbReference type="Pfam" id="PF09779"/>
    </source>
</evidence>
<dbReference type="AlphaFoldDB" id="A0A9P8IF39"/>
<name>A0A9P8IF39_9PEZI</name>
<feature type="transmembrane region" description="Helical" evidence="7">
    <location>
        <begin position="181"/>
        <end position="200"/>
    </location>
</feature>
<dbReference type="GO" id="GO:0071765">
    <property type="term" value="P:nuclear inner membrane organization"/>
    <property type="evidence" value="ECO:0007669"/>
    <property type="project" value="InterPro"/>
</dbReference>
<evidence type="ECO:0000256" key="4">
    <source>
        <dbReference type="ARBA" id="ARBA00023136"/>
    </source>
</evidence>
<organism evidence="9 10">
    <name type="scientific">Trichoglossum hirsutum</name>
    <dbReference type="NCBI Taxonomy" id="265104"/>
    <lineage>
        <taxon>Eukaryota</taxon>
        <taxon>Fungi</taxon>
        <taxon>Dikarya</taxon>
        <taxon>Ascomycota</taxon>
        <taxon>Pezizomycotina</taxon>
        <taxon>Geoglossomycetes</taxon>
        <taxon>Geoglossales</taxon>
        <taxon>Geoglossaceae</taxon>
        <taxon>Trichoglossum</taxon>
    </lineage>
</organism>
<evidence type="ECO:0000313" key="9">
    <source>
        <dbReference type="EMBL" id="KAH0548622.1"/>
    </source>
</evidence>
<feature type="compositionally biased region" description="Pro residues" evidence="6">
    <location>
        <begin position="388"/>
        <end position="401"/>
    </location>
</feature>
<feature type="compositionally biased region" description="Polar residues" evidence="6">
    <location>
        <begin position="411"/>
        <end position="436"/>
    </location>
</feature>
<gene>
    <name evidence="9" type="ORF">GP486_007834</name>
</gene>
<evidence type="ECO:0000313" key="10">
    <source>
        <dbReference type="Proteomes" id="UP000750711"/>
    </source>
</evidence>
<dbReference type="PANTHER" id="PTHR28538">
    <property type="entry name" value="INTEGRAL INNER NUCLEAR MEMBRANE PROTEIN IMA1"/>
    <property type="match status" value="1"/>
</dbReference>
<dbReference type="PANTHER" id="PTHR28538:SF1">
    <property type="entry name" value="INTEGRAL INNER NUCLEAR MEMBRANE PROTEIN IMA1"/>
    <property type="match status" value="1"/>
</dbReference>
<feature type="transmembrane region" description="Helical" evidence="7">
    <location>
        <begin position="282"/>
        <end position="300"/>
    </location>
</feature>
<feature type="region of interest" description="Disordered" evidence="6">
    <location>
        <begin position="346"/>
        <end position="466"/>
    </location>
</feature>
<feature type="compositionally biased region" description="Basic and acidic residues" evidence="6">
    <location>
        <begin position="347"/>
        <end position="360"/>
    </location>
</feature>
<keyword evidence="5" id="KW-0539">Nucleus</keyword>
<accession>A0A9P8IF39</accession>
<keyword evidence="3 7" id="KW-1133">Transmembrane helix</keyword>
<dbReference type="Pfam" id="PF09779">
    <property type="entry name" value="Ima1_N"/>
    <property type="match status" value="1"/>
</dbReference>
<evidence type="ECO:0000256" key="1">
    <source>
        <dbReference type="ARBA" id="ARBA00004473"/>
    </source>
</evidence>
<dbReference type="InterPro" id="IPR018617">
    <property type="entry name" value="Ima1_N"/>
</dbReference>
<evidence type="ECO:0000256" key="5">
    <source>
        <dbReference type="ARBA" id="ARBA00023242"/>
    </source>
</evidence>
<dbReference type="GO" id="GO:0034992">
    <property type="term" value="C:microtubule organizing center attachment site"/>
    <property type="evidence" value="ECO:0007669"/>
    <property type="project" value="TreeGrafter"/>
</dbReference>
<keyword evidence="10" id="KW-1185">Reference proteome</keyword>